<dbReference type="PROSITE" id="PS00101">
    <property type="entry name" value="HEXAPEP_TRANSFERASES"/>
    <property type="match status" value="1"/>
</dbReference>
<keyword evidence="2" id="KW-0028">Amino-acid biosynthesis</keyword>
<dbReference type="Proteomes" id="UP001156882">
    <property type="component" value="Unassembled WGS sequence"/>
</dbReference>
<evidence type="ECO:0000256" key="1">
    <source>
        <dbReference type="ARBA" id="ARBA00018522"/>
    </source>
</evidence>
<evidence type="ECO:0000256" key="5">
    <source>
        <dbReference type="ARBA" id="ARBA00023315"/>
    </source>
</evidence>
<comment type="caution">
    <text evidence="7">The sequence shown here is derived from an EMBL/GenBank/DDBJ whole genome shotgun (WGS) entry which is preliminary data.</text>
</comment>
<gene>
    <name evidence="7" type="primary">cysE_2</name>
    <name evidence="7" type="ORF">GCM10007874_71160</name>
</gene>
<evidence type="ECO:0000313" key="8">
    <source>
        <dbReference type="Proteomes" id="UP001156882"/>
    </source>
</evidence>
<sequence length="279" mass="30191">MNTSIGRKIARCQRAPGQVADLIWDRLVDEAHEAIAAEPQFATLLYTAVLDHASFEEALIYRLAHRVEHPDMPASALLHAFREALAADAGIGPAIRADIQAVLERDPACTRYLEPLLYFKGFHALGLHRLAHWLWSEGRRDFALYLQGRVSEMLQVDMHPAVRIGRGLFFDHATGIVVGETAVIEDNVSILQSVTLGGSGIDAIERHPKVRKGVLIGSGSKLIGNIEIGEGAWVGAGSVVINSVPSHRTVAGVPARIVGFAGSAEPGRTMNQIFFDVGL</sequence>
<organism evidence="7 8">
    <name type="scientific">Labrys miyagiensis</name>
    <dbReference type="NCBI Taxonomy" id="346912"/>
    <lineage>
        <taxon>Bacteria</taxon>
        <taxon>Pseudomonadati</taxon>
        <taxon>Pseudomonadota</taxon>
        <taxon>Alphaproteobacteria</taxon>
        <taxon>Hyphomicrobiales</taxon>
        <taxon>Xanthobacteraceae</taxon>
        <taxon>Labrys</taxon>
    </lineage>
</organism>
<keyword evidence="4" id="KW-0677">Repeat</keyword>
<protein>
    <recommendedName>
        <fullName evidence="1">Serine acetyltransferase</fullName>
    </recommendedName>
</protein>
<evidence type="ECO:0000256" key="2">
    <source>
        <dbReference type="ARBA" id="ARBA00022605"/>
    </source>
</evidence>
<dbReference type="NCBIfam" id="TIGR01172">
    <property type="entry name" value="cysE"/>
    <property type="match status" value="1"/>
</dbReference>
<dbReference type="Pfam" id="PF06426">
    <property type="entry name" value="SATase_N"/>
    <property type="match status" value="1"/>
</dbReference>
<evidence type="ECO:0000313" key="7">
    <source>
        <dbReference type="EMBL" id="GLS24095.1"/>
    </source>
</evidence>
<dbReference type="SMART" id="SM00971">
    <property type="entry name" value="SATase_N"/>
    <property type="match status" value="1"/>
</dbReference>
<dbReference type="CDD" id="cd03354">
    <property type="entry name" value="LbH_SAT"/>
    <property type="match status" value="1"/>
</dbReference>
<evidence type="ECO:0000259" key="6">
    <source>
        <dbReference type="SMART" id="SM00971"/>
    </source>
</evidence>
<accession>A0ABQ6CVF1</accession>
<dbReference type="SUPFAM" id="SSF51161">
    <property type="entry name" value="Trimeric LpxA-like enzymes"/>
    <property type="match status" value="1"/>
</dbReference>
<evidence type="ECO:0000256" key="3">
    <source>
        <dbReference type="ARBA" id="ARBA00022679"/>
    </source>
</evidence>
<dbReference type="InterPro" id="IPR010493">
    <property type="entry name" value="Ser_AcTrfase_N"/>
</dbReference>
<dbReference type="InterPro" id="IPR042122">
    <property type="entry name" value="Ser_AcTrfase_N_sf"/>
</dbReference>
<evidence type="ECO:0000256" key="4">
    <source>
        <dbReference type="ARBA" id="ARBA00022737"/>
    </source>
</evidence>
<dbReference type="InterPro" id="IPR005881">
    <property type="entry name" value="Ser_O-AcTrfase"/>
</dbReference>
<feature type="domain" description="Serine acetyltransferase N-terminal" evidence="6">
    <location>
        <begin position="23"/>
        <end position="127"/>
    </location>
</feature>
<dbReference type="NCBIfam" id="NF041874">
    <property type="entry name" value="EPS_EpsC"/>
    <property type="match status" value="1"/>
</dbReference>
<dbReference type="RefSeq" id="WP_284317017.1">
    <property type="nucleotide sequence ID" value="NZ_BSPC01000096.1"/>
</dbReference>
<dbReference type="InterPro" id="IPR053376">
    <property type="entry name" value="Serine_acetyltransferase"/>
</dbReference>
<proteinExistence type="predicted"/>
<dbReference type="InterPro" id="IPR011004">
    <property type="entry name" value="Trimer_LpxA-like_sf"/>
</dbReference>
<name>A0ABQ6CVF1_9HYPH</name>
<dbReference type="InterPro" id="IPR018357">
    <property type="entry name" value="Hexapep_transf_CS"/>
</dbReference>
<dbReference type="PANTHER" id="PTHR42811">
    <property type="entry name" value="SERINE ACETYLTRANSFERASE"/>
    <property type="match status" value="1"/>
</dbReference>
<dbReference type="EMBL" id="BSPC01000096">
    <property type="protein sequence ID" value="GLS24095.1"/>
    <property type="molecule type" value="Genomic_DNA"/>
</dbReference>
<dbReference type="Gene3D" id="1.10.3130.10">
    <property type="entry name" value="serine acetyltransferase, domain 1"/>
    <property type="match status" value="1"/>
</dbReference>
<keyword evidence="8" id="KW-1185">Reference proteome</keyword>
<dbReference type="InterPro" id="IPR045304">
    <property type="entry name" value="LbH_SAT"/>
</dbReference>
<keyword evidence="5" id="KW-0012">Acyltransferase</keyword>
<reference evidence="8" key="1">
    <citation type="journal article" date="2019" name="Int. J. Syst. Evol. Microbiol.">
        <title>The Global Catalogue of Microorganisms (GCM) 10K type strain sequencing project: providing services to taxonomists for standard genome sequencing and annotation.</title>
        <authorList>
            <consortium name="The Broad Institute Genomics Platform"/>
            <consortium name="The Broad Institute Genome Sequencing Center for Infectious Disease"/>
            <person name="Wu L."/>
            <person name="Ma J."/>
        </authorList>
    </citation>
    <scope>NUCLEOTIDE SEQUENCE [LARGE SCALE GENOMIC DNA]</scope>
    <source>
        <strain evidence="8">NBRC 101365</strain>
    </source>
</reference>
<dbReference type="Gene3D" id="2.160.10.10">
    <property type="entry name" value="Hexapeptide repeat proteins"/>
    <property type="match status" value="1"/>
</dbReference>
<keyword evidence="3" id="KW-0808">Transferase</keyword>